<organism evidence="2 3">
    <name type="scientific">Iphiclides podalirius</name>
    <name type="common">scarce swallowtail</name>
    <dbReference type="NCBI Taxonomy" id="110791"/>
    <lineage>
        <taxon>Eukaryota</taxon>
        <taxon>Metazoa</taxon>
        <taxon>Ecdysozoa</taxon>
        <taxon>Arthropoda</taxon>
        <taxon>Hexapoda</taxon>
        <taxon>Insecta</taxon>
        <taxon>Pterygota</taxon>
        <taxon>Neoptera</taxon>
        <taxon>Endopterygota</taxon>
        <taxon>Lepidoptera</taxon>
        <taxon>Glossata</taxon>
        <taxon>Ditrysia</taxon>
        <taxon>Papilionoidea</taxon>
        <taxon>Papilionidae</taxon>
        <taxon>Papilioninae</taxon>
        <taxon>Iphiclides</taxon>
    </lineage>
</organism>
<protein>
    <submittedName>
        <fullName evidence="2">Uncharacterized protein</fullName>
    </submittedName>
</protein>
<keyword evidence="3" id="KW-1185">Reference proteome</keyword>
<reference evidence="2" key="1">
    <citation type="submission" date="2022-03" db="EMBL/GenBank/DDBJ databases">
        <authorList>
            <person name="Martin H S."/>
        </authorList>
    </citation>
    <scope>NUCLEOTIDE SEQUENCE</scope>
</reference>
<gene>
    <name evidence="2" type="ORF">IPOD504_LOCUS15676</name>
</gene>
<name>A0ABN8J4Z3_9NEOP</name>
<feature type="non-terminal residue" evidence="2">
    <location>
        <position position="145"/>
    </location>
</feature>
<dbReference type="Proteomes" id="UP000837857">
    <property type="component" value="Chromosome 7"/>
</dbReference>
<feature type="region of interest" description="Disordered" evidence="1">
    <location>
        <begin position="26"/>
        <end position="51"/>
    </location>
</feature>
<dbReference type="EMBL" id="OW152819">
    <property type="protein sequence ID" value="CAH2073520.1"/>
    <property type="molecule type" value="Genomic_DNA"/>
</dbReference>
<evidence type="ECO:0000256" key="1">
    <source>
        <dbReference type="SAM" id="MobiDB-lite"/>
    </source>
</evidence>
<evidence type="ECO:0000313" key="2">
    <source>
        <dbReference type="EMBL" id="CAH2073520.1"/>
    </source>
</evidence>
<evidence type="ECO:0000313" key="3">
    <source>
        <dbReference type="Proteomes" id="UP000837857"/>
    </source>
</evidence>
<sequence length="145" mass="15707">MRIGIFNVPCPTVKLALYFEERSGNVNEQESADPGSVGPPPPPPCGGVATSSSLHLRAADSRTTNGRPPRAGERFYIRVEFAVPNRYKSKYRVVGRSTRSSCSRPVCNRLSFRNVGGASPHTHGLLASRHHVSPGKCAALQCLHK</sequence>
<proteinExistence type="predicted"/>
<accession>A0ABN8J4Z3</accession>